<dbReference type="AlphaFoldDB" id="A0A366IHN8"/>
<keyword evidence="2" id="KW-0255">Endonuclease</keyword>
<keyword evidence="2" id="KW-0378">Hydrolase</keyword>
<dbReference type="RefSeq" id="WP_113904450.1">
    <property type="nucleotide sequence ID" value="NZ_QNSB01000006.1"/>
</dbReference>
<keyword evidence="2" id="KW-0540">Nuclease</keyword>
<feature type="compositionally biased region" description="Low complexity" evidence="1">
    <location>
        <begin position="546"/>
        <end position="562"/>
    </location>
</feature>
<dbReference type="Gene3D" id="1.10.30.50">
    <property type="match status" value="1"/>
</dbReference>
<feature type="compositionally biased region" description="Basic and acidic residues" evidence="1">
    <location>
        <begin position="571"/>
        <end position="584"/>
    </location>
</feature>
<feature type="compositionally biased region" description="Basic and acidic residues" evidence="1">
    <location>
        <begin position="270"/>
        <end position="283"/>
    </location>
</feature>
<evidence type="ECO:0000256" key="1">
    <source>
        <dbReference type="SAM" id="MobiDB-lite"/>
    </source>
</evidence>
<dbReference type="Proteomes" id="UP000253509">
    <property type="component" value="Unassembled WGS sequence"/>
</dbReference>
<name>A0A366IHN8_9MICO</name>
<evidence type="ECO:0000313" key="2">
    <source>
        <dbReference type="EMBL" id="RBP71372.1"/>
    </source>
</evidence>
<organism evidence="2 3">
    <name type="scientific">Brevibacterium celere</name>
    <dbReference type="NCBI Taxonomy" id="225845"/>
    <lineage>
        <taxon>Bacteria</taxon>
        <taxon>Bacillati</taxon>
        <taxon>Actinomycetota</taxon>
        <taxon>Actinomycetes</taxon>
        <taxon>Micrococcales</taxon>
        <taxon>Brevibacteriaceae</taxon>
        <taxon>Brevibacterium</taxon>
    </lineage>
</organism>
<comment type="caution">
    <text evidence="2">The sequence shown here is derived from an EMBL/GenBank/DDBJ whole genome shotgun (WGS) entry which is preliminary data.</text>
</comment>
<protein>
    <submittedName>
        <fullName evidence="2">HNH endonuclease</fullName>
    </submittedName>
</protein>
<feature type="region of interest" description="Disordered" evidence="1">
    <location>
        <begin position="261"/>
        <end position="284"/>
    </location>
</feature>
<sequence>MSELAALTGTSITRAYGLVRTAITLVHGLPRFLERCLQGEFTIGHATIAARACQDLPLPLLAAVDDYLAVRRADTTFETFKKGLHLKVVTLQPISETIERTSVRRRVDFDSDGHGTGFLTLTGPAPELYACYRRVEAFARTIHAGNTSAFGTQLQPDERVDDPRGVAALMYDILSRTCPEVTVTVTRTNASTGAIRTSDISVGNLVGLSGSSGSAHGTASSAGTASAGTATIGTSDTVSSCAGSSSGDAIPAVFGTAAGSATANGSVFPRRTDQVRGLDHDAEPGEDISYDVRLTMPTHAQWLDAQARVTATVPVLTLLGRADLPGTLPDGSPIPADMARDLASHSSTWTRILTDPGTGTPIDAKASTYAIPRDVRRTLIAQWVTCTIPGCSRKAENTEIDHIEPFDYEDPGNGGLTRFGNLHCLCKAHHQAKTDRKFSVRSAGPLCLEYVFRHGTNVIVHAPDNPINAAQAHLFAALGLPAASESERDDSEAGISVHEDSEVENSQQQSAPAFPPIRPQYEFIKIPRQQIVGRFHYRGERRISAERPGPAPAEGRPGWAAGPPNPWSEYPDIRDLNPEPKEWYWDSGEPPPF</sequence>
<reference evidence="2 3" key="1">
    <citation type="submission" date="2018-06" db="EMBL/GenBank/DDBJ databases">
        <title>Freshwater and sediment microbial communities from various areas in North America, analyzing microbe dynamics in response to fracking.</title>
        <authorList>
            <person name="Lamendella R."/>
        </authorList>
    </citation>
    <scope>NUCLEOTIDE SEQUENCE [LARGE SCALE GENOMIC DNA]</scope>
    <source>
        <strain evidence="2 3">3b_TX</strain>
    </source>
</reference>
<accession>A0A366IHN8</accession>
<dbReference type="CDD" id="cd00085">
    <property type="entry name" value="HNHc"/>
    <property type="match status" value="1"/>
</dbReference>
<evidence type="ECO:0000313" key="3">
    <source>
        <dbReference type="Proteomes" id="UP000253509"/>
    </source>
</evidence>
<feature type="region of interest" description="Disordered" evidence="1">
    <location>
        <begin position="543"/>
        <end position="593"/>
    </location>
</feature>
<dbReference type="EMBL" id="QNSB01000006">
    <property type="protein sequence ID" value="RBP71372.1"/>
    <property type="molecule type" value="Genomic_DNA"/>
</dbReference>
<dbReference type="InterPro" id="IPR003615">
    <property type="entry name" value="HNH_nuc"/>
</dbReference>
<proteinExistence type="predicted"/>
<dbReference type="GO" id="GO:0004519">
    <property type="term" value="F:endonuclease activity"/>
    <property type="evidence" value="ECO:0007669"/>
    <property type="project" value="UniProtKB-KW"/>
</dbReference>
<gene>
    <name evidence="2" type="ORF">DFO65_106215</name>
</gene>
<keyword evidence="3" id="KW-1185">Reference proteome</keyword>
<feature type="region of interest" description="Disordered" evidence="1">
    <location>
        <begin position="483"/>
        <end position="516"/>
    </location>
</feature>